<keyword evidence="1" id="KW-0472">Membrane</keyword>
<gene>
    <name evidence="2" type="ORF">FHS99_003082</name>
</gene>
<keyword evidence="1" id="KW-1133">Transmembrane helix</keyword>
<sequence>MNYRRIGRWAAGVGAVAVAGAGLYWLKERTTEKADYVTVEEDGVFELRRYPPILVARTVQPGGRDRALGQGFGVLAGYIFAEHREGDEIAMTAPVLAERTEGRGWTVSFVMPKAYTRDTLPTPDAGIEIELIAARRVATIRFPGKADDALLVEKSAQLAAWIKARGLEPVGGVEHAFFNSPFIPGPLKHNEVWQAVV</sequence>
<dbReference type="InterPro" id="IPR006917">
    <property type="entry name" value="SOUL_heme-bd"/>
</dbReference>
<dbReference type="PANTHER" id="PTHR11220:SF1">
    <property type="entry name" value="HEME-BINDING PROTEIN 2"/>
    <property type="match status" value="1"/>
</dbReference>
<dbReference type="EMBL" id="JACIJR010000007">
    <property type="protein sequence ID" value="MBB5730579.1"/>
    <property type="molecule type" value="Genomic_DNA"/>
</dbReference>
<name>A0A7W9F460_9SPHN</name>
<organism evidence="2 3">
    <name type="scientific">Sphingomonas prati</name>
    <dbReference type="NCBI Taxonomy" id="1843237"/>
    <lineage>
        <taxon>Bacteria</taxon>
        <taxon>Pseudomonadati</taxon>
        <taxon>Pseudomonadota</taxon>
        <taxon>Alphaproteobacteria</taxon>
        <taxon>Sphingomonadales</taxon>
        <taxon>Sphingomonadaceae</taxon>
        <taxon>Sphingomonas</taxon>
    </lineage>
</organism>
<keyword evidence="1" id="KW-0812">Transmembrane</keyword>
<evidence type="ECO:0008006" key="4">
    <source>
        <dbReference type="Google" id="ProtNLM"/>
    </source>
</evidence>
<feature type="transmembrane region" description="Helical" evidence="1">
    <location>
        <begin position="6"/>
        <end position="26"/>
    </location>
</feature>
<dbReference type="SUPFAM" id="SSF55136">
    <property type="entry name" value="Probable bacterial effector-binding domain"/>
    <property type="match status" value="1"/>
</dbReference>
<evidence type="ECO:0000313" key="2">
    <source>
        <dbReference type="EMBL" id="MBB5730579.1"/>
    </source>
</evidence>
<keyword evidence="3" id="KW-1185">Reference proteome</keyword>
<dbReference type="InterPro" id="IPR011256">
    <property type="entry name" value="Reg_factor_effector_dom_sf"/>
</dbReference>
<dbReference type="OrthoDB" id="2156220at2"/>
<dbReference type="Proteomes" id="UP000546701">
    <property type="component" value="Unassembled WGS sequence"/>
</dbReference>
<dbReference type="Pfam" id="PF04832">
    <property type="entry name" value="SOUL"/>
    <property type="match status" value="1"/>
</dbReference>
<dbReference type="PANTHER" id="PTHR11220">
    <property type="entry name" value="HEME-BINDING PROTEIN-RELATED"/>
    <property type="match status" value="1"/>
</dbReference>
<reference evidence="2 3" key="1">
    <citation type="submission" date="2020-08" db="EMBL/GenBank/DDBJ databases">
        <title>Genomic Encyclopedia of Type Strains, Phase IV (KMG-IV): sequencing the most valuable type-strain genomes for metagenomic binning, comparative biology and taxonomic classification.</title>
        <authorList>
            <person name="Goeker M."/>
        </authorList>
    </citation>
    <scope>NUCLEOTIDE SEQUENCE [LARGE SCALE GENOMIC DNA]</scope>
    <source>
        <strain evidence="2 3">DSM 103336</strain>
    </source>
</reference>
<dbReference type="AlphaFoldDB" id="A0A7W9F460"/>
<evidence type="ECO:0000313" key="3">
    <source>
        <dbReference type="Proteomes" id="UP000546701"/>
    </source>
</evidence>
<proteinExistence type="predicted"/>
<dbReference type="RefSeq" id="WP_157176927.1">
    <property type="nucleotide sequence ID" value="NZ_BMJP01000005.1"/>
</dbReference>
<comment type="caution">
    <text evidence="2">The sequence shown here is derived from an EMBL/GenBank/DDBJ whole genome shotgun (WGS) entry which is preliminary data.</text>
</comment>
<evidence type="ECO:0000256" key="1">
    <source>
        <dbReference type="SAM" id="Phobius"/>
    </source>
</evidence>
<protein>
    <recommendedName>
        <fullName evidence="4">SOUL heme-binding protein</fullName>
    </recommendedName>
</protein>
<dbReference type="Gene3D" id="3.20.80.10">
    <property type="entry name" value="Regulatory factor, effector binding domain"/>
    <property type="match status" value="1"/>
</dbReference>
<accession>A0A7W9F460</accession>